<dbReference type="AlphaFoldDB" id="A0AAD1FZY0"/>
<dbReference type="RefSeq" id="WP_121053779.1">
    <property type="nucleotide sequence ID" value="NZ_AP018711.1"/>
</dbReference>
<protein>
    <submittedName>
        <fullName evidence="1">Uncharacterized protein</fullName>
    </submittedName>
</protein>
<gene>
    <name evidence="1" type="ORF">SmB9_07320</name>
</gene>
<dbReference type="Proteomes" id="UP000275727">
    <property type="component" value="Chromosome"/>
</dbReference>
<sequence length="117" mass="12968">MAVGLATGGCALGPKLEVPITQNFSEPYTIQWVHAYRGKQGVEIWGKVRRGNYGHTHGHIHLEALTKSGEIIAKTDTYLPKMISHPFVGKSFYGELNVNDVTEVSRLLVEIRINPDP</sequence>
<proteinExistence type="predicted"/>
<name>A0AAD1FZY0_SPHMI</name>
<accession>A0AAD1FZY0</accession>
<evidence type="ECO:0000313" key="1">
    <source>
        <dbReference type="EMBL" id="BBE33074.1"/>
    </source>
</evidence>
<reference evidence="1 2" key="1">
    <citation type="submission" date="2018-06" db="EMBL/GenBank/DDBJ databases">
        <title>Complete Genome Sequence of the Microcystin-Degrading Bacterium Sphingosinicella microcystinivorans Strain B-9.</title>
        <authorList>
            <person name="Jin H."/>
            <person name="Nishizawa T."/>
            <person name="Guo Y."/>
            <person name="Nishizawa A."/>
            <person name="Park H."/>
            <person name="Kato H."/>
            <person name="Tsuji K."/>
            <person name="Harada K."/>
        </authorList>
    </citation>
    <scope>NUCLEOTIDE SEQUENCE [LARGE SCALE GENOMIC DNA]</scope>
    <source>
        <strain evidence="1 2">B9</strain>
    </source>
</reference>
<evidence type="ECO:0000313" key="2">
    <source>
        <dbReference type="Proteomes" id="UP000275727"/>
    </source>
</evidence>
<dbReference type="EMBL" id="AP018711">
    <property type="protein sequence ID" value="BBE33074.1"/>
    <property type="molecule type" value="Genomic_DNA"/>
</dbReference>
<organism evidence="1 2">
    <name type="scientific">Sphingosinicella microcystinivorans</name>
    <dbReference type="NCBI Taxonomy" id="335406"/>
    <lineage>
        <taxon>Bacteria</taxon>
        <taxon>Pseudomonadati</taxon>
        <taxon>Pseudomonadota</taxon>
        <taxon>Alphaproteobacteria</taxon>
        <taxon>Sphingomonadales</taxon>
        <taxon>Sphingosinicellaceae</taxon>
        <taxon>Sphingosinicella</taxon>
    </lineage>
</organism>
<dbReference type="KEGG" id="smic:SmB9_07320"/>